<feature type="repeat" description="WD" evidence="5">
    <location>
        <begin position="290"/>
        <end position="331"/>
    </location>
</feature>
<dbReference type="PROSITE" id="PS50082">
    <property type="entry name" value="WD_REPEATS_2"/>
    <property type="match status" value="5"/>
</dbReference>
<dbReference type="InterPro" id="IPR039241">
    <property type="entry name" value="Rrp9-like"/>
</dbReference>
<evidence type="ECO:0000256" key="2">
    <source>
        <dbReference type="ARBA" id="ARBA00022574"/>
    </source>
</evidence>
<gene>
    <name evidence="7" type="ORF">VTJ83DRAFT_5815</name>
</gene>
<evidence type="ECO:0000256" key="1">
    <source>
        <dbReference type="ARBA" id="ARBA00004123"/>
    </source>
</evidence>
<feature type="compositionally biased region" description="Low complexity" evidence="6">
    <location>
        <begin position="31"/>
        <end position="55"/>
    </location>
</feature>
<dbReference type="Pfam" id="PF00400">
    <property type="entry name" value="WD40"/>
    <property type="match status" value="3"/>
</dbReference>
<reference evidence="7 8" key="1">
    <citation type="journal article" date="2024" name="Commun. Biol.">
        <title>Comparative genomic analysis of thermophilic fungi reveals convergent evolutionary adaptations and gene losses.</title>
        <authorList>
            <person name="Steindorff A.S."/>
            <person name="Aguilar-Pontes M.V."/>
            <person name="Robinson A.J."/>
            <person name="Andreopoulos B."/>
            <person name="LaButti K."/>
            <person name="Kuo A."/>
            <person name="Mondo S."/>
            <person name="Riley R."/>
            <person name="Otillar R."/>
            <person name="Haridas S."/>
            <person name="Lipzen A."/>
            <person name="Grimwood J."/>
            <person name="Schmutz J."/>
            <person name="Clum A."/>
            <person name="Reid I.D."/>
            <person name="Moisan M.C."/>
            <person name="Butler G."/>
            <person name="Nguyen T.T.M."/>
            <person name="Dewar K."/>
            <person name="Conant G."/>
            <person name="Drula E."/>
            <person name="Henrissat B."/>
            <person name="Hansel C."/>
            <person name="Singer S."/>
            <person name="Hutchinson M.I."/>
            <person name="de Vries R.P."/>
            <person name="Natvig D.O."/>
            <person name="Powell A.J."/>
            <person name="Tsang A."/>
            <person name="Grigoriev I.V."/>
        </authorList>
    </citation>
    <scope>NUCLEOTIDE SEQUENCE [LARGE SCALE GENOMIC DNA]</scope>
    <source>
        <strain evidence="7 8">ATCC 22073</strain>
    </source>
</reference>
<keyword evidence="8" id="KW-1185">Reference proteome</keyword>
<feature type="region of interest" description="Disordered" evidence="6">
    <location>
        <begin position="373"/>
        <end position="401"/>
    </location>
</feature>
<keyword evidence="4" id="KW-0539">Nucleus</keyword>
<dbReference type="SUPFAM" id="SSF50978">
    <property type="entry name" value="WD40 repeat-like"/>
    <property type="match status" value="1"/>
</dbReference>
<dbReference type="Proteomes" id="UP001600064">
    <property type="component" value="Unassembled WGS sequence"/>
</dbReference>
<dbReference type="PROSITE" id="PS50294">
    <property type="entry name" value="WD_REPEATS_REGION"/>
    <property type="match status" value="1"/>
</dbReference>
<dbReference type="SMART" id="SM00320">
    <property type="entry name" value="WD40"/>
    <property type="match status" value="6"/>
</dbReference>
<dbReference type="InterPro" id="IPR036322">
    <property type="entry name" value="WD40_repeat_dom_sf"/>
</dbReference>
<evidence type="ECO:0000313" key="8">
    <source>
        <dbReference type="Proteomes" id="UP001600064"/>
    </source>
</evidence>
<evidence type="ECO:0000256" key="3">
    <source>
        <dbReference type="ARBA" id="ARBA00022737"/>
    </source>
</evidence>
<feature type="compositionally biased region" description="Basic residues" evidence="6">
    <location>
        <begin position="215"/>
        <end position="230"/>
    </location>
</feature>
<feature type="repeat" description="WD" evidence="5">
    <location>
        <begin position="332"/>
        <end position="373"/>
    </location>
</feature>
<feature type="compositionally biased region" description="Basic and acidic residues" evidence="6">
    <location>
        <begin position="615"/>
        <end position="630"/>
    </location>
</feature>
<dbReference type="InterPro" id="IPR001680">
    <property type="entry name" value="WD40_rpt"/>
</dbReference>
<dbReference type="RefSeq" id="XP_070865190.1">
    <property type="nucleotide sequence ID" value="XM_071012457.1"/>
</dbReference>
<feature type="compositionally biased region" description="Gly residues" evidence="6">
    <location>
        <begin position="374"/>
        <end position="384"/>
    </location>
</feature>
<feature type="region of interest" description="Disordered" evidence="6">
    <location>
        <begin position="605"/>
        <end position="652"/>
    </location>
</feature>
<dbReference type="EMBL" id="JAZGUE010000005">
    <property type="protein sequence ID" value="KAL2266463.1"/>
    <property type="molecule type" value="Genomic_DNA"/>
</dbReference>
<feature type="region of interest" description="Disordered" evidence="6">
    <location>
        <begin position="1"/>
        <end position="104"/>
    </location>
</feature>
<keyword evidence="2 5" id="KW-0853">WD repeat</keyword>
<comment type="caution">
    <text evidence="7">The sequence shown here is derived from an EMBL/GenBank/DDBJ whole genome shotgun (WGS) entry which is preliminary data.</text>
</comment>
<dbReference type="Gene3D" id="2.130.10.10">
    <property type="entry name" value="YVTN repeat-like/Quinoprotein amine dehydrogenase"/>
    <property type="match status" value="1"/>
</dbReference>
<feature type="repeat" description="WD" evidence="5">
    <location>
        <begin position="248"/>
        <end position="289"/>
    </location>
</feature>
<feature type="region of interest" description="Disordered" evidence="6">
    <location>
        <begin position="444"/>
        <end position="471"/>
    </location>
</feature>
<evidence type="ECO:0008006" key="9">
    <source>
        <dbReference type="Google" id="ProtNLM"/>
    </source>
</evidence>
<dbReference type="PANTHER" id="PTHR19865:SF0">
    <property type="entry name" value="U3 SMALL NUCLEOLAR RNA-INTERACTING PROTEIN 2"/>
    <property type="match status" value="1"/>
</dbReference>
<feature type="compositionally biased region" description="Polar residues" evidence="6">
    <location>
        <begin position="1"/>
        <end position="10"/>
    </location>
</feature>
<evidence type="ECO:0000256" key="5">
    <source>
        <dbReference type="PROSITE-ProRule" id="PRU00221"/>
    </source>
</evidence>
<organism evidence="7 8">
    <name type="scientific">Remersonia thermophila</name>
    <dbReference type="NCBI Taxonomy" id="72144"/>
    <lineage>
        <taxon>Eukaryota</taxon>
        <taxon>Fungi</taxon>
        <taxon>Dikarya</taxon>
        <taxon>Ascomycota</taxon>
        <taxon>Pezizomycotina</taxon>
        <taxon>Sordariomycetes</taxon>
        <taxon>Sordariomycetidae</taxon>
        <taxon>Sordariales</taxon>
        <taxon>Sordariales incertae sedis</taxon>
        <taxon>Remersonia</taxon>
    </lineage>
</organism>
<dbReference type="PANTHER" id="PTHR19865">
    <property type="entry name" value="U3 SMALL NUCLEOLAR RNA INTERACTING PROTEIN 2"/>
    <property type="match status" value="1"/>
</dbReference>
<dbReference type="GeneID" id="98127101"/>
<feature type="repeat" description="WD" evidence="5">
    <location>
        <begin position="474"/>
        <end position="508"/>
    </location>
</feature>
<accession>A0ABR4D800</accession>
<proteinExistence type="predicted"/>
<keyword evidence="3" id="KW-0677">Repeat</keyword>
<evidence type="ECO:0000256" key="6">
    <source>
        <dbReference type="SAM" id="MobiDB-lite"/>
    </source>
</evidence>
<comment type="subcellular location">
    <subcellularLocation>
        <location evidence="1">Nucleus</location>
    </subcellularLocation>
</comment>
<evidence type="ECO:0000256" key="4">
    <source>
        <dbReference type="ARBA" id="ARBA00023242"/>
    </source>
</evidence>
<sequence>MSSFFTTPASQKKRKRTAVAEAPKKRLATVKSSSKAASKPASKPSSRAPAKPAAAPKKKAIERDESISGSDLDSDQSDDDVWDRSGSEDGPDESSDSEGETAAEKRLRLAQRYLEKAKKEVELEDEYAFDAEQIDRDLLAERLQEDVAEAKGKVYRRLASELNFSGASHTQFRWNSGSVTSVAVCAPYAYTTTKDGYLTKWKLQDLPKDQWPQTTRKKPKKPPAPPKKRPERLCFAKAQPAKVKDKNYKGHTSAPLTVRASQDGKFVVTGGADRRLVVYNASDLTPIRAFTQHRDAVTGLAFRRGTNQLFSCSRDRTVKVWSLDELAYIETLFGHQDEILDVDALGQERCVTVGARDRTARYWKVAEESQLVFRGGGGDGGGGSSSKKHKLPPGMDPASAAHEGSMDRVAMIDDEIFVTGSDNGDLALWSIQRKKPLHVVPRAHGIEPPMKPSDASADENPDPKVVPAPQPRGITALRTIPYSDVILSGSWDGCVRVWRLSEDKRKIEAVGVLGSDAVPAVVSATANGTGDKKVEEEEDKGAGGRDNIVRGIINDIAMFERGDRGRDGLCVVVVTGKEPRLGRWKVIKEGRCGAVIFEVPRIQQQQHQQQQQQGRKQDKDKEQGVEETGKAKPNGKGKGKSREVDDDDDDDE</sequence>
<feature type="compositionally biased region" description="Acidic residues" evidence="6">
    <location>
        <begin position="72"/>
        <end position="81"/>
    </location>
</feature>
<feature type="repeat" description="WD" evidence="5">
    <location>
        <begin position="399"/>
        <end position="439"/>
    </location>
</feature>
<protein>
    <recommendedName>
        <fullName evidence="9">Ribosomal RNA-processing protein 9</fullName>
    </recommendedName>
</protein>
<name>A0ABR4D800_9PEZI</name>
<dbReference type="InterPro" id="IPR015943">
    <property type="entry name" value="WD40/YVTN_repeat-like_dom_sf"/>
</dbReference>
<feature type="region of interest" description="Disordered" evidence="6">
    <location>
        <begin position="208"/>
        <end position="231"/>
    </location>
</feature>
<feature type="compositionally biased region" description="Acidic residues" evidence="6">
    <location>
        <begin position="89"/>
        <end position="101"/>
    </location>
</feature>
<evidence type="ECO:0000313" key="7">
    <source>
        <dbReference type="EMBL" id="KAL2266463.1"/>
    </source>
</evidence>